<evidence type="ECO:0000313" key="4">
    <source>
        <dbReference type="Proteomes" id="UP000678499"/>
    </source>
</evidence>
<feature type="compositionally biased region" description="Basic and acidic residues" evidence="1">
    <location>
        <begin position="184"/>
        <end position="193"/>
    </location>
</feature>
<feature type="region of interest" description="Disordered" evidence="1">
    <location>
        <begin position="165"/>
        <end position="193"/>
    </location>
</feature>
<organism evidence="3">
    <name type="scientific">Notodromas monacha</name>
    <dbReference type="NCBI Taxonomy" id="399045"/>
    <lineage>
        <taxon>Eukaryota</taxon>
        <taxon>Metazoa</taxon>
        <taxon>Ecdysozoa</taxon>
        <taxon>Arthropoda</taxon>
        <taxon>Crustacea</taxon>
        <taxon>Oligostraca</taxon>
        <taxon>Ostracoda</taxon>
        <taxon>Podocopa</taxon>
        <taxon>Podocopida</taxon>
        <taxon>Cypridocopina</taxon>
        <taxon>Cypridoidea</taxon>
        <taxon>Cyprididae</taxon>
        <taxon>Notodromas</taxon>
    </lineage>
</organism>
<name>A0A7R9GCG1_9CRUS</name>
<dbReference type="Proteomes" id="UP000678499">
    <property type="component" value="Unassembled WGS sequence"/>
</dbReference>
<protein>
    <recommendedName>
        <fullName evidence="2">Casein kinase substrate phosphoprotein PP28 domain-containing protein</fullName>
    </recommendedName>
</protein>
<feature type="region of interest" description="Disordered" evidence="1">
    <location>
        <begin position="1"/>
        <end position="86"/>
    </location>
</feature>
<dbReference type="EMBL" id="CAJPEX010000456">
    <property type="protein sequence ID" value="CAG0915796.1"/>
    <property type="molecule type" value="Genomic_DNA"/>
</dbReference>
<feature type="compositionally biased region" description="Low complexity" evidence="1">
    <location>
        <begin position="105"/>
        <end position="118"/>
    </location>
</feature>
<feature type="region of interest" description="Disordered" evidence="1">
    <location>
        <begin position="103"/>
        <end position="128"/>
    </location>
</feature>
<dbReference type="OrthoDB" id="21120at2759"/>
<proteinExistence type="predicted"/>
<feature type="compositionally biased region" description="Basic and acidic residues" evidence="1">
    <location>
        <begin position="24"/>
        <end position="42"/>
    </location>
</feature>
<dbReference type="AlphaFoldDB" id="A0A7R9GCG1"/>
<dbReference type="PANTHER" id="PTHR22055">
    <property type="entry name" value="28 KDA HEAT- AND ACID-STABLE PHOSPHOPROTEIN PDGF-ASSOCIATED PROTEIN"/>
    <property type="match status" value="1"/>
</dbReference>
<dbReference type="Pfam" id="PF10252">
    <property type="entry name" value="PP28"/>
    <property type="match status" value="1"/>
</dbReference>
<feature type="compositionally biased region" description="Basic and acidic residues" evidence="1">
    <location>
        <begin position="165"/>
        <end position="177"/>
    </location>
</feature>
<accession>A0A7R9GCG1</accession>
<feature type="compositionally biased region" description="Gly residues" evidence="1">
    <location>
        <begin position="1"/>
        <end position="10"/>
    </location>
</feature>
<sequence length="193" mass="21623">MPRGRGGGGRGRGRTFTSPEELEEQRKKELRQKEWRAKRGEESESDEEGSADGSDESSEESSEEEEEEGVPKEEKRKGVSGLIEVENPNYVAPKFKKVSALDTPGEAAGEARVEGGAVQLSRREREELQKQRAKAHYQKLHLEGKTEEARADLARLAIIRKQREEAAKKKEEERKDNQFSTAKEAAEKASKAS</sequence>
<keyword evidence="4" id="KW-1185">Reference proteome</keyword>
<evidence type="ECO:0000259" key="2">
    <source>
        <dbReference type="Pfam" id="PF10252"/>
    </source>
</evidence>
<dbReference type="EMBL" id="OA882493">
    <property type="protein sequence ID" value="CAD7275644.1"/>
    <property type="molecule type" value="Genomic_DNA"/>
</dbReference>
<gene>
    <name evidence="3" type="ORF">NMOB1V02_LOCUS3433</name>
</gene>
<reference evidence="3" key="1">
    <citation type="submission" date="2020-11" db="EMBL/GenBank/DDBJ databases">
        <authorList>
            <person name="Tran Van P."/>
        </authorList>
    </citation>
    <scope>NUCLEOTIDE SEQUENCE</scope>
</reference>
<evidence type="ECO:0000313" key="3">
    <source>
        <dbReference type="EMBL" id="CAD7275644.1"/>
    </source>
</evidence>
<feature type="compositionally biased region" description="Acidic residues" evidence="1">
    <location>
        <begin position="43"/>
        <end position="68"/>
    </location>
</feature>
<evidence type="ECO:0000256" key="1">
    <source>
        <dbReference type="SAM" id="MobiDB-lite"/>
    </source>
</evidence>
<dbReference type="InterPro" id="IPR019380">
    <property type="entry name" value="Casein_kinase_sb_PP28"/>
</dbReference>
<feature type="domain" description="Casein kinase substrate phosphoprotein PP28" evidence="2">
    <location>
        <begin position="87"/>
        <end position="175"/>
    </location>
</feature>
<dbReference type="InterPro" id="IPR039876">
    <property type="entry name" value="HAP28"/>
</dbReference>